<name>A0A1E7FEM8_9STRA</name>
<dbReference type="EMBL" id="KV784358">
    <property type="protein sequence ID" value="OEU16628.1"/>
    <property type="molecule type" value="Genomic_DNA"/>
</dbReference>
<dbReference type="OrthoDB" id="10249433at2759"/>
<dbReference type="AlphaFoldDB" id="A0A1E7FEM8"/>
<evidence type="ECO:0008006" key="4">
    <source>
        <dbReference type="Google" id="ProtNLM"/>
    </source>
</evidence>
<organism evidence="2 3">
    <name type="scientific">Fragilariopsis cylindrus CCMP1102</name>
    <dbReference type="NCBI Taxonomy" id="635003"/>
    <lineage>
        <taxon>Eukaryota</taxon>
        <taxon>Sar</taxon>
        <taxon>Stramenopiles</taxon>
        <taxon>Ochrophyta</taxon>
        <taxon>Bacillariophyta</taxon>
        <taxon>Bacillariophyceae</taxon>
        <taxon>Bacillariophycidae</taxon>
        <taxon>Bacillariales</taxon>
        <taxon>Bacillariaceae</taxon>
        <taxon>Fragilariopsis</taxon>
    </lineage>
</organism>
<keyword evidence="1" id="KW-1133">Transmembrane helix</keyword>
<dbReference type="PANTHER" id="PTHR12277">
    <property type="entry name" value="ALPHA/BETA HYDROLASE DOMAIN-CONTAINING PROTEIN"/>
    <property type="match status" value="1"/>
</dbReference>
<keyword evidence="1" id="KW-0472">Membrane</keyword>
<keyword evidence="1" id="KW-0812">Transmembrane</keyword>
<accession>A0A1E7FEM8</accession>
<dbReference type="PANTHER" id="PTHR12277:SF81">
    <property type="entry name" value="PROTEIN ABHD13"/>
    <property type="match status" value="1"/>
</dbReference>
<evidence type="ECO:0000256" key="1">
    <source>
        <dbReference type="SAM" id="Phobius"/>
    </source>
</evidence>
<protein>
    <recommendedName>
        <fullName evidence="4">Alpha/beta-hydrolase</fullName>
    </recommendedName>
</protein>
<evidence type="ECO:0000313" key="2">
    <source>
        <dbReference type="EMBL" id="OEU16628.1"/>
    </source>
</evidence>
<dbReference type="KEGG" id="fcy:FRACYDRAFT_208399"/>
<dbReference type="Gene3D" id="3.40.50.1820">
    <property type="entry name" value="alpha/beta hydrolase"/>
    <property type="match status" value="1"/>
</dbReference>
<evidence type="ECO:0000313" key="3">
    <source>
        <dbReference type="Proteomes" id="UP000095751"/>
    </source>
</evidence>
<feature type="transmembrane region" description="Helical" evidence="1">
    <location>
        <begin position="68"/>
        <end position="90"/>
    </location>
</feature>
<keyword evidence="3" id="KW-1185">Reference proteome</keyword>
<sequence>MMTNNNPIVRGTIAWCLRIRTLADALPPMLQPVVANGKMSVFFFMGGQLVLFLAWLPFWLISFVVSELGLYLLFVCTIFVVGRAIIRMIAFPGSSSRISKEIEKEFAKYSVRIITSSAESIIDLAAAVHGTHGGSEYEIPSLWKRVKSYRDRVLGVYLEVLHYTLQDCPESGSSSPSDLNKYGNNNLKGDVGNLTGLTAGAKEDGRALVNKLESVLAQLGTLEDQAKSILETGGSPPDSARNVANSLMTAATELKNFVESLKPLAAGDASISNDGSDSENFTVDEVHRRFEEEQNSSGSIMDTIRMGLASIMPMIDPPPHASIFGFDVLRGCVLSRYHGARQIWVQRPGGGMIDCLHIPAKPIALSPVSASATNGIVAPRNSKAVLYCNPNAGLIEVATGMSLAGGNVETDGVVNDNCWADFYTNLGFDIYLFNYAGFGRSYGGGFFGMCKRANDDEIYVLGAWGRIKRIFHGVFCGFNPTPDTLRADGFAVSSHIISQMGVESLIIHGESIGGVAASGTARKCTENSHLKDKVSLLICDRTFCNLEAVAQRLVGGWSGYAIRMLAPFWSTDVVGDFLAATCPKIVANDAADAIIADSSSLKSGISFWKEIKRGSSSTKGIGWIMDAPLHYRMADWENVCVSDSRYVPPPRVTGMTAPEWPADKHISIEEGFHFAACAKRIGKLASSEKKRLAVMMSFGMNDTETGVVDSCQAPIYLVWKYLGCCEGLCGSALGITVKGGFDTTVSWLSSLLTFGGQTVVEAMEHRHKWSDEEAYSKFHQLGQTEESDFDCRPPGYETQESETVVHPKPIPEVLKALKKIIEDNPNDELLNSVSHEVTFVIGTLEYVMSRLSTPTTLEASWKSRHLNANGLMAEGSFMNLHCGHNNPFSDGERKRLKAVLLQLTQIPPTSVA</sequence>
<dbReference type="Proteomes" id="UP000095751">
    <property type="component" value="Unassembled WGS sequence"/>
</dbReference>
<gene>
    <name evidence="2" type="ORF">FRACYDRAFT_208399</name>
</gene>
<dbReference type="InParanoid" id="A0A1E7FEM8"/>
<dbReference type="InterPro" id="IPR029058">
    <property type="entry name" value="AB_hydrolase_fold"/>
</dbReference>
<feature type="transmembrane region" description="Helical" evidence="1">
    <location>
        <begin position="41"/>
        <end position="62"/>
    </location>
</feature>
<dbReference type="SUPFAM" id="SSF53474">
    <property type="entry name" value="alpha/beta-Hydrolases"/>
    <property type="match status" value="1"/>
</dbReference>
<reference evidence="2 3" key="1">
    <citation type="submission" date="2016-09" db="EMBL/GenBank/DDBJ databases">
        <title>Extensive genetic diversity and differential bi-allelic expression allows diatom success in the polar Southern Ocean.</title>
        <authorList>
            <consortium name="DOE Joint Genome Institute"/>
            <person name="Mock T."/>
            <person name="Otillar R.P."/>
            <person name="Strauss J."/>
            <person name="Dupont C."/>
            <person name="Frickenhaus S."/>
            <person name="Maumus F."/>
            <person name="Mcmullan M."/>
            <person name="Sanges R."/>
            <person name="Schmutz J."/>
            <person name="Toseland A."/>
            <person name="Valas R."/>
            <person name="Veluchamy A."/>
            <person name="Ward B.J."/>
            <person name="Allen A."/>
            <person name="Barry K."/>
            <person name="Falciatore A."/>
            <person name="Ferrante M."/>
            <person name="Fortunato A.E."/>
            <person name="Gloeckner G."/>
            <person name="Gruber A."/>
            <person name="Hipkin R."/>
            <person name="Janech M."/>
            <person name="Kroth P."/>
            <person name="Leese F."/>
            <person name="Lindquist E."/>
            <person name="Lyon B.R."/>
            <person name="Martin J."/>
            <person name="Mayer C."/>
            <person name="Parker M."/>
            <person name="Quesneville H."/>
            <person name="Raymond J."/>
            <person name="Uhlig C."/>
            <person name="Valentin K.U."/>
            <person name="Worden A.Z."/>
            <person name="Armbrust E.V."/>
            <person name="Bowler C."/>
            <person name="Green B."/>
            <person name="Moulton V."/>
            <person name="Van Oosterhout C."/>
            <person name="Grigoriev I."/>
        </authorList>
    </citation>
    <scope>NUCLEOTIDE SEQUENCE [LARGE SCALE GENOMIC DNA]</scope>
    <source>
        <strain evidence="2 3">CCMP1102</strain>
    </source>
</reference>
<proteinExistence type="predicted"/>